<dbReference type="AlphaFoldDB" id="A0A8J5T7A0"/>
<evidence type="ECO:0000313" key="2">
    <source>
        <dbReference type="EMBL" id="KAG8074603.1"/>
    </source>
</evidence>
<evidence type="ECO:0000313" key="3">
    <source>
        <dbReference type="Proteomes" id="UP000729402"/>
    </source>
</evidence>
<dbReference type="EMBL" id="JAAALK010000283">
    <property type="protein sequence ID" value="KAG8074603.1"/>
    <property type="molecule type" value="Genomic_DNA"/>
</dbReference>
<reference evidence="2" key="2">
    <citation type="submission" date="2021-02" db="EMBL/GenBank/DDBJ databases">
        <authorList>
            <person name="Kimball J.A."/>
            <person name="Haas M.W."/>
            <person name="Macchietto M."/>
            <person name="Kono T."/>
            <person name="Duquette J."/>
            <person name="Shao M."/>
        </authorList>
    </citation>
    <scope>NUCLEOTIDE SEQUENCE</scope>
    <source>
        <tissue evidence="2">Fresh leaf tissue</tissue>
    </source>
</reference>
<feature type="region of interest" description="Disordered" evidence="1">
    <location>
        <begin position="1"/>
        <end position="145"/>
    </location>
</feature>
<name>A0A8J5T7A0_ZIZPA</name>
<sequence length="145" mass="15430">MVGGAARVQTRAGGADRTAADGMDGARTRTGGATPARTGGHGRPEGELTESIVFSGTRHLSSHQPAIDLLEPPASDHRHRRRPWPRSPSCTRRSSSTPSTRSILPIKVAAPTSREDASPRCTRARYGHHHQLAASRAGSDTILLE</sequence>
<evidence type="ECO:0000256" key="1">
    <source>
        <dbReference type="SAM" id="MobiDB-lite"/>
    </source>
</evidence>
<feature type="compositionally biased region" description="Low complexity" evidence="1">
    <location>
        <begin position="87"/>
        <end position="102"/>
    </location>
</feature>
<reference evidence="2" key="1">
    <citation type="journal article" date="2021" name="bioRxiv">
        <title>Whole Genome Assembly and Annotation of Northern Wild Rice, Zizania palustris L., Supports a Whole Genome Duplication in the Zizania Genus.</title>
        <authorList>
            <person name="Haas M."/>
            <person name="Kono T."/>
            <person name="Macchietto M."/>
            <person name="Millas R."/>
            <person name="McGilp L."/>
            <person name="Shao M."/>
            <person name="Duquette J."/>
            <person name="Hirsch C.N."/>
            <person name="Kimball J."/>
        </authorList>
    </citation>
    <scope>NUCLEOTIDE SEQUENCE</scope>
    <source>
        <tissue evidence="2">Fresh leaf tissue</tissue>
    </source>
</reference>
<protein>
    <submittedName>
        <fullName evidence="2">Uncharacterized protein</fullName>
    </submittedName>
</protein>
<feature type="compositionally biased region" description="Basic residues" evidence="1">
    <location>
        <begin position="122"/>
        <end position="131"/>
    </location>
</feature>
<accession>A0A8J5T7A0</accession>
<dbReference type="Proteomes" id="UP000729402">
    <property type="component" value="Unassembled WGS sequence"/>
</dbReference>
<feature type="compositionally biased region" description="Polar residues" evidence="1">
    <location>
        <begin position="52"/>
        <end position="64"/>
    </location>
</feature>
<gene>
    <name evidence="2" type="ORF">GUJ93_ZPchr0006g43542</name>
</gene>
<proteinExistence type="predicted"/>
<organism evidence="2 3">
    <name type="scientific">Zizania palustris</name>
    <name type="common">Northern wild rice</name>
    <dbReference type="NCBI Taxonomy" id="103762"/>
    <lineage>
        <taxon>Eukaryota</taxon>
        <taxon>Viridiplantae</taxon>
        <taxon>Streptophyta</taxon>
        <taxon>Embryophyta</taxon>
        <taxon>Tracheophyta</taxon>
        <taxon>Spermatophyta</taxon>
        <taxon>Magnoliopsida</taxon>
        <taxon>Liliopsida</taxon>
        <taxon>Poales</taxon>
        <taxon>Poaceae</taxon>
        <taxon>BOP clade</taxon>
        <taxon>Oryzoideae</taxon>
        <taxon>Oryzeae</taxon>
        <taxon>Zizaniinae</taxon>
        <taxon>Zizania</taxon>
    </lineage>
</organism>
<feature type="compositionally biased region" description="Low complexity" evidence="1">
    <location>
        <begin position="10"/>
        <end position="38"/>
    </location>
</feature>
<keyword evidence="3" id="KW-1185">Reference proteome</keyword>
<comment type="caution">
    <text evidence="2">The sequence shown here is derived from an EMBL/GenBank/DDBJ whole genome shotgun (WGS) entry which is preliminary data.</text>
</comment>